<accession>A0A9P8YEM0</accession>
<dbReference type="RefSeq" id="XP_046015624.1">
    <property type="nucleotide sequence ID" value="XM_046156555.1"/>
</dbReference>
<feature type="domain" description="Heterokaryon incompatibility" evidence="1">
    <location>
        <begin position="199"/>
        <end position="356"/>
    </location>
</feature>
<dbReference type="AlphaFoldDB" id="A0A9P8YEM0"/>
<dbReference type="EMBL" id="JAGTJQ010000003">
    <property type="protein sequence ID" value="KAH7035531.1"/>
    <property type="molecule type" value="Genomic_DNA"/>
</dbReference>
<evidence type="ECO:0000313" key="3">
    <source>
        <dbReference type="Proteomes" id="UP000756346"/>
    </source>
</evidence>
<protein>
    <submittedName>
        <fullName evidence="2">Heterokaryon incompatibility protein-domain-containing protein</fullName>
    </submittedName>
</protein>
<keyword evidence="3" id="KW-1185">Reference proteome</keyword>
<evidence type="ECO:0000259" key="1">
    <source>
        <dbReference type="Pfam" id="PF06985"/>
    </source>
</evidence>
<dbReference type="PANTHER" id="PTHR33112">
    <property type="entry name" value="DOMAIN PROTEIN, PUTATIVE-RELATED"/>
    <property type="match status" value="1"/>
</dbReference>
<dbReference type="GeneID" id="70186101"/>
<name>A0A9P8YEM0_9PEZI</name>
<sequence length="698" mass="78782">MEHQLQWDLEIVKNHFKPSHDLDQFEICQLCPSMYMIPLKIKPDTDTLQTILSRYASPVCVYCRIIWSTYARMTTSPSVIHAFRPQFSDFDGEGIVLTHAKWDEWRDDGLGEKVVIKMAVELHSEMEGGFAASAPQVEHDLSKGELWQSILERLETCAGAHEECQGDPCPTLPRRVLDLQNQTCPVLVDAADLASTSRYAALSYCWGGAQFLKTTKENINQHKQGIALGSLPSLFQDVITVTCNLDIRYLWIDSLCIIQDSKRDWEVESSKMQHIFANSFVVLAPSNSPNPHVGIKLRRPDPIEVDTVDIPLVGQPGETCRWPIIARHPIAHIGWGHDNKLEDHSYLETRAWCFQEATLARRVLYLLDEEIRIRCSRAYYCECLGDECPLDAQDTVSKCLHQAPALKESSTLFETHQQWTKLVGDYSGLDISFSKDRLPAFAGIAAAFQQPRLGKYLAGTWENHLPSSLLWERADLDGHLHGKIPERSPQAIAPSWSWPSINCGVLYMFHKVNLYAEGIIVESHCPPVGENPFGQVNGGYIKLRAPLALPLSISYVRNKWTVRPTPSFRTPETDVLPRKFHSVGSGLTMASVNQVAGEEESLTDSSSWTEEIDSPSISFDTADDFHSEFKDQLVLAGFRGFNEETSSEGWYVLVLLPLSDQHEYRRVGLVTDHRSYQPEAPEWDEFFQGVEPSTIVIL</sequence>
<comment type="caution">
    <text evidence="2">The sequence shown here is derived from an EMBL/GenBank/DDBJ whole genome shotgun (WGS) entry which is preliminary data.</text>
</comment>
<dbReference type="Proteomes" id="UP000756346">
    <property type="component" value="Unassembled WGS sequence"/>
</dbReference>
<gene>
    <name evidence="2" type="ORF">B0I36DRAFT_347288</name>
</gene>
<evidence type="ECO:0000313" key="2">
    <source>
        <dbReference type="EMBL" id="KAH7035531.1"/>
    </source>
</evidence>
<organism evidence="2 3">
    <name type="scientific">Microdochium trichocladiopsis</name>
    <dbReference type="NCBI Taxonomy" id="1682393"/>
    <lineage>
        <taxon>Eukaryota</taxon>
        <taxon>Fungi</taxon>
        <taxon>Dikarya</taxon>
        <taxon>Ascomycota</taxon>
        <taxon>Pezizomycotina</taxon>
        <taxon>Sordariomycetes</taxon>
        <taxon>Xylariomycetidae</taxon>
        <taxon>Xylariales</taxon>
        <taxon>Microdochiaceae</taxon>
        <taxon>Microdochium</taxon>
    </lineage>
</organism>
<proteinExistence type="predicted"/>
<reference evidence="2" key="1">
    <citation type="journal article" date="2021" name="Nat. Commun.">
        <title>Genetic determinants of endophytism in the Arabidopsis root mycobiome.</title>
        <authorList>
            <person name="Mesny F."/>
            <person name="Miyauchi S."/>
            <person name="Thiergart T."/>
            <person name="Pickel B."/>
            <person name="Atanasova L."/>
            <person name="Karlsson M."/>
            <person name="Huettel B."/>
            <person name="Barry K.W."/>
            <person name="Haridas S."/>
            <person name="Chen C."/>
            <person name="Bauer D."/>
            <person name="Andreopoulos W."/>
            <person name="Pangilinan J."/>
            <person name="LaButti K."/>
            <person name="Riley R."/>
            <person name="Lipzen A."/>
            <person name="Clum A."/>
            <person name="Drula E."/>
            <person name="Henrissat B."/>
            <person name="Kohler A."/>
            <person name="Grigoriev I.V."/>
            <person name="Martin F.M."/>
            <person name="Hacquard S."/>
        </authorList>
    </citation>
    <scope>NUCLEOTIDE SEQUENCE</scope>
    <source>
        <strain evidence="2">MPI-CAGE-CH-0230</strain>
    </source>
</reference>
<dbReference type="OrthoDB" id="5125733at2759"/>
<dbReference type="InterPro" id="IPR010730">
    <property type="entry name" value="HET"/>
</dbReference>
<dbReference type="PANTHER" id="PTHR33112:SF16">
    <property type="entry name" value="HETEROKARYON INCOMPATIBILITY DOMAIN-CONTAINING PROTEIN"/>
    <property type="match status" value="1"/>
</dbReference>
<dbReference type="Pfam" id="PF06985">
    <property type="entry name" value="HET"/>
    <property type="match status" value="1"/>
</dbReference>